<evidence type="ECO:0000313" key="1">
    <source>
        <dbReference type="EMBL" id="ABO49580.1"/>
    </source>
</evidence>
<dbReference type="KEGG" id="drm:Dred_1045"/>
<dbReference type="AlphaFoldDB" id="A4J3C7"/>
<keyword evidence="2" id="KW-1185">Reference proteome</keyword>
<protein>
    <submittedName>
        <fullName evidence="1">Uncharacterized protein</fullName>
    </submittedName>
</protein>
<proteinExistence type="predicted"/>
<gene>
    <name evidence="1" type="ordered locus">Dred_1045</name>
</gene>
<evidence type="ECO:0000313" key="2">
    <source>
        <dbReference type="Proteomes" id="UP000001556"/>
    </source>
</evidence>
<dbReference type="Proteomes" id="UP000001556">
    <property type="component" value="Chromosome"/>
</dbReference>
<dbReference type="STRING" id="349161.Dred_1045"/>
<dbReference type="EMBL" id="CP000612">
    <property type="protein sequence ID" value="ABO49580.1"/>
    <property type="molecule type" value="Genomic_DNA"/>
</dbReference>
<name>A4J3C7_DESRM</name>
<accession>A4J3C7</accession>
<organism evidence="1 2">
    <name type="scientific">Desulforamulus reducens (strain ATCC BAA-1160 / DSM 100696 / MI-1)</name>
    <name type="common">Desulfotomaculum reducens</name>
    <dbReference type="NCBI Taxonomy" id="349161"/>
    <lineage>
        <taxon>Bacteria</taxon>
        <taxon>Bacillati</taxon>
        <taxon>Bacillota</taxon>
        <taxon>Clostridia</taxon>
        <taxon>Eubacteriales</taxon>
        <taxon>Peptococcaceae</taxon>
        <taxon>Desulforamulus</taxon>
    </lineage>
</organism>
<dbReference type="HOGENOM" id="CLU_1989061_0_0_9"/>
<sequence length="125" mass="13874">MTSSKQSEVQFNVRMASERIEDIVRSASEMEIQQDYTSVAGKEAIYIENSSLKHYKDGSSTDLLGGNYGDISFHISFNKVSDGILGYTVTGEIDGEHSYQISKDVWILKIEKITGNSGKAIIFKP</sequence>
<reference evidence="1 2" key="1">
    <citation type="submission" date="2007-03" db="EMBL/GenBank/DDBJ databases">
        <title>Complete sequence of Desulfotomaculum reducens MI-1.</title>
        <authorList>
            <consortium name="US DOE Joint Genome Institute"/>
            <person name="Copeland A."/>
            <person name="Lucas S."/>
            <person name="Lapidus A."/>
            <person name="Barry K."/>
            <person name="Detter J.C."/>
            <person name="Glavina del Rio T."/>
            <person name="Hammon N."/>
            <person name="Israni S."/>
            <person name="Dalin E."/>
            <person name="Tice H."/>
            <person name="Pitluck S."/>
            <person name="Sims D."/>
            <person name="Brettin T."/>
            <person name="Bruce D."/>
            <person name="Han C."/>
            <person name="Tapia R."/>
            <person name="Schmutz J."/>
            <person name="Larimer F."/>
            <person name="Land M."/>
            <person name="Hauser L."/>
            <person name="Kyrpides N."/>
            <person name="Kim E."/>
            <person name="Tebo B.M."/>
            <person name="Richardson P."/>
        </authorList>
    </citation>
    <scope>NUCLEOTIDE SEQUENCE [LARGE SCALE GENOMIC DNA]</scope>
    <source>
        <strain evidence="1 2">MI-1</strain>
    </source>
</reference>